<dbReference type="KEGG" id="ehx:EMIHUDRAFT_120890"/>
<dbReference type="Gene3D" id="6.10.140.2220">
    <property type="match status" value="1"/>
</dbReference>
<dbReference type="PROSITE" id="PS50280">
    <property type="entry name" value="SET"/>
    <property type="match status" value="1"/>
</dbReference>
<dbReference type="EnsemblProtists" id="EOD08470">
    <property type="protein sequence ID" value="EOD08470"/>
    <property type="gene ID" value="EMIHUDRAFT_120890"/>
</dbReference>
<dbReference type="GO" id="GO:0008270">
    <property type="term" value="F:zinc ion binding"/>
    <property type="evidence" value="ECO:0007669"/>
    <property type="project" value="UniProtKB-KW"/>
</dbReference>
<dbReference type="GO" id="GO:0005634">
    <property type="term" value="C:nucleus"/>
    <property type="evidence" value="ECO:0007669"/>
    <property type="project" value="TreeGrafter"/>
</dbReference>
<feature type="domain" description="SET" evidence="5">
    <location>
        <begin position="91"/>
        <end position="324"/>
    </location>
</feature>
<sequence>MSEFTFERLAVAERTMRADEQREAARAAAEEAWVDERVAEGESRRVLEVTPPGDAAHWAELVASRPVDGGGGERKPDSTGTARWHEALAPWGLTLAAAGAVGGGGRGLVTTRSFKRGEVLMRVTPAVAVVSGRHLSSRCHHSHATGGRLLVCSRCGCARYCSADHQRAAWAGHRDECALLAQTRPRVPGQTVRLLARLLALLRRSAGAPPPEDAGEWARSAAAILSLSHQLGGQPAERCAEFGEQAGMVCSLIQEAARSGGGWAGSSSCPPQEQEIGIGLYPLAALANHDCDPTAAQSFGAAGKLTLRALRPLAAGEAVTIGYVDLAAAASERRQALRSSYLFTCECRACEEALAPTPAARKREAARCEAAASLREEQRAELAAIDAADWEAALRRSTRAAEIAASLPPPAVHGEAAPLVRDAAEMLRGAQLELAYGDNSAAS</sequence>
<evidence type="ECO:0000256" key="2">
    <source>
        <dbReference type="ARBA" id="ARBA00022771"/>
    </source>
</evidence>
<dbReference type="SUPFAM" id="SSF82199">
    <property type="entry name" value="SET domain"/>
    <property type="match status" value="1"/>
</dbReference>
<reference evidence="8" key="1">
    <citation type="journal article" date="2013" name="Nature">
        <title>Pan genome of the phytoplankton Emiliania underpins its global distribution.</title>
        <authorList>
            <person name="Read B.A."/>
            <person name="Kegel J."/>
            <person name="Klute M.J."/>
            <person name="Kuo A."/>
            <person name="Lefebvre S.C."/>
            <person name="Maumus F."/>
            <person name="Mayer C."/>
            <person name="Miller J."/>
            <person name="Monier A."/>
            <person name="Salamov A."/>
            <person name="Young J."/>
            <person name="Aguilar M."/>
            <person name="Claverie J.M."/>
            <person name="Frickenhaus S."/>
            <person name="Gonzalez K."/>
            <person name="Herman E.K."/>
            <person name="Lin Y.C."/>
            <person name="Napier J."/>
            <person name="Ogata H."/>
            <person name="Sarno A.F."/>
            <person name="Shmutz J."/>
            <person name="Schroeder D."/>
            <person name="de Vargas C."/>
            <person name="Verret F."/>
            <person name="von Dassow P."/>
            <person name="Valentin K."/>
            <person name="Van de Peer Y."/>
            <person name="Wheeler G."/>
            <person name="Dacks J.B."/>
            <person name="Delwiche C.F."/>
            <person name="Dyhrman S.T."/>
            <person name="Glockner G."/>
            <person name="John U."/>
            <person name="Richards T."/>
            <person name="Worden A.Z."/>
            <person name="Zhang X."/>
            <person name="Grigoriev I.V."/>
            <person name="Allen A.E."/>
            <person name="Bidle K."/>
            <person name="Borodovsky M."/>
            <person name="Bowler C."/>
            <person name="Brownlee C."/>
            <person name="Cock J.M."/>
            <person name="Elias M."/>
            <person name="Gladyshev V.N."/>
            <person name="Groth M."/>
            <person name="Guda C."/>
            <person name="Hadaegh A."/>
            <person name="Iglesias-Rodriguez M.D."/>
            <person name="Jenkins J."/>
            <person name="Jones B.M."/>
            <person name="Lawson T."/>
            <person name="Leese F."/>
            <person name="Lindquist E."/>
            <person name="Lobanov A."/>
            <person name="Lomsadze A."/>
            <person name="Malik S.B."/>
            <person name="Marsh M.E."/>
            <person name="Mackinder L."/>
            <person name="Mock T."/>
            <person name="Mueller-Roeber B."/>
            <person name="Pagarete A."/>
            <person name="Parker M."/>
            <person name="Probert I."/>
            <person name="Quesneville H."/>
            <person name="Raines C."/>
            <person name="Rensing S.A."/>
            <person name="Riano-Pachon D.M."/>
            <person name="Richier S."/>
            <person name="Rokitta S."/>
            <person name="Shiraiwa Y."/>
            <person name="Soanes D.M."/>
            <person name="van der Giezen M."/>
            <person name="Wahlund T.M."/>
            <person name="Williams B."/>
            <person name="Wilson W."/>
            <person name="Wolfe G."/>
            <person name="Wurch L.L."/>
        </authorList>
    </citation>
    <scope>NUCLEOTIDE SEQUENCE</scope>
</reference>
<dbReference type="PANTHER" id="PTHR12197">
    <property type="entry name" value="HISTONE-LYSINE N-METHYLTRANSFERASE SMYD"/>
    <property type="match status" value="1"/>
</dbReference>
<dbReference type="AlphaFoldDB" id="A0A0D3IB35"/>
<accession>A0A0D3IB35</accession>
<evidence type="ECO:0008006" key="9">
    <source>
        <dbReference type="Google" id="ProtNLM"/>
    </source>
</evidence>
<dbReference type="GeneID" id="17254624"/>
<dbReference type="PANTHER" id="PTHR12197:SF251">
    <property type="entry name" value="EG:BACR7C10.4 PROTEIN"/>
    <property type="match status" value="1"/>
</dbReference>
<feature type="domain" description="MYND-type" evidence="6">
    <location>
        <begin position="136"/>
        <end position="177"/>
    </location>
</feature>
<evidence type="ECO:0000256" key="1">
    <source>
        <dbReference type="ARBA" id="ARBA00022723"/>
    </source>
</evidence>
<evidence type="ECO:0000313" key="8">
    <source>
        <dbReference type="Proteomes" id="UP000013827"/>
    </source>
</evidence>
<dbReference type="eggNOG" id="KOG2084">
    <property type="taxonomic scope" value="Eukaryota"/>
</dbReference>
<dbReference type="PaxDb" id="2903-EOD08470"/>
<dbReference type="CDD" id="cd20071">
    <property type="entry name" value="SET_SMYD"/>
    <property type="match status" value="1"/>
</dbReference>
<keyword evidence="1" id="KW-0479">Metal-binding</keyword>
<evidence type="ECO:0000259" key="5">
    <source>
        <dbReference type="PROSITE" id="PS50280"/>
    </source>
</evidence>
<dbReference type="SUPFAM" id="SSF144232">
    <property type="entry name" value="HIT/MYND zinc finger-like"/>
    <property type="match status" value="1"/>
</dbReference>
<keyword evidence="3" id="KW-0862">Zinc</keyword>
<dbReference type="Gene3D" id="1.10.220.160">
    <property type="match status" value="1"/>
</dbReference>
<dbReference type="InterPro" id="IPR050869">
    <property type="entry name" value="H3K4_H4K5_MeTrfase"/>
</dbReference>
<protein>
    <recommendedName>
        <fullName evidence="9">SET domain-containing protein</fullName>
    </recommendedName>
</protein>
<dbReference type="Pfam" id="PF01753">
    <property type="entry name" value="zf-MYND"/>
    <property type="match status" value="1"/>
</dbReference>
<dbReference type="STRING" id="2903.R1D1I6"/>
<dbReference type="InterPro" id="IPR046341">
    <property type="entry name" value="SET_dom_sf"/>
</dbReference>
<keyword evidence="8" id="KW-1185">Reference proteome</keyword>
<dbReference type="RefSeq" id="XP_005760899.1">
    <property type="nucleotide sequence ID" value="XM_005760842.1"/>
</dbReference>
<evidence type="ECO:0000256" key="4">
    <source>
        <dbReference type="PROSITE-ProRule" id="PRU00134"/>
    </source>
</evidence>
<reference evidence="7" key="2">
    <citation type="submission" date="2024-10" db="UniProtKB">
        <authorList>
            <consortium name="EnsemblProtists"/>
        </authorList>
    </citation>
    <scope>IDENTIFICATION</scope>
</reference>
<organism evidence="7 8">
    <name type="scientific">Emiliania huxleyi (strain CCMP1516)</name>
    <dbReference type="NCBI Taxonomy" id="280463"/>
    <lineage>
        <taxon>Eukaryota</taxon>
        <taxon>Haptista</taxon>
        <taxon>Haptophyta</taxon>
        <taxon>Prymnesiophyceae</taxon>
        <taxon>Isochrysidales</taxon>
        <taxon>Noelaerhabdaceae</taxon>
        <taxon>Emiliania</taxon>
    </lineage>
</organism>
<dbReference type="Proteomes" id="UP000013827">
    <property type="component" value="Unassembled WGS sequence"/>
</dbReference>
<name>A0A0D3IB35_EMIH1</name>
<dbReference type="Pfam" id="PF00856">
    <property type="entry name" value="SET"/>
    <property type="match status" value="1"/>
</dbReference>
<evidence type="ECO:0000259" key="6">
    <source>
        <dbReference type="PROSITE" id="PS50865"/>
    </source>
</evidence>
<evidence type="ECO:0000256" key="3">
    <source>
        <dbReference type="ARBA" id="ARBA00022833"/>
    </source>
</evidence>
<proteinExistence type="predicted"/>
<keyword evidence="2 4" id="KW-0863">Zinc-finger</keyword>
<dbReference type="InterPro" id="IPR002893">
    <property type="entry name" value="Znf_MYND"/>
</dbReference>
<dbReference type="PROSITE" id="PS50865">
    <property type="entry name" value="ZF_MYND_2"/>
    <property type="match status" value="1"/>
</dbReference>
<dbReference type="InterPro" id="IPR001214">
    <property type="entry name" value="SET_dom"/>
</dbReference>
<dbReference type="HOGENOM" id="CLU_618860_0_0_1"/>
<evidence type="ECO:0000313" key="7">
    <source>
        <dbReference type="EnsemblProtists" id="EOD08470"/>
    </source>
</evidence>
<dbReference type="Gene3D" id="2.170.270.10">
    <property type="entry name" value="SET domain"/>
    <property type="match status" value="1"/>
</dbReference>